<gene>
    <name evidence="1" type="ORF">BECKH772A_GA0070896_104493</name>
</gene>
<dbReference type="Pfam" id="PF10049">
    <property type="entry name" value="DUF2283"/>
    <property type="match status" value="1"/>
</dbReference>
<dbReference type="EMBL" id="CAADFG010000449">
    <property type="protein sequence ID" value="VFK04702.1"/>
    <property type="molecule type" value="Genomic_DNA"/>
</dbReference>
<organism evidence="1">
    <name type="scientific">Candidatus Kentrum eta</name>
    <dbReference type="NCBI Taxonomy" id="2126337"/>
    <lineage>
        <taxon>Bacteria</taxon>
        <taxon>Pseudomonadati</taxon>
        <taxon>Pseudomonadota</taxon>
        <taxon>Gammaproteobacteria</taxon>
        <taxon>Candidatus Kentrum</taxon>
    </lineage>
</organism>
<reference evidence="1" key="1">
    <citation type="submission" date="2019-02" db="EMBL/GenBank/DDBJ databases">
        <authorList>
            <person name="Gruber-Vodicka R. H."/>
            <person name="Seah K. B. B."/>
        </authorList>
    </citation>
    <scope>NUCLEOTIDE SEQUENCE</scope>
    <source>
        <strain evidence="1">BECK_SA2B15</strain>
    </source>
</reference>
<accession>A0A450VIQ3</accession>
<protein>
    <recommendedName>
        <fullName evidence="2">DUF2283 domain-containing protein</fullName>
    </recommendedName>
</protein>
<dbReference type="AlphaFoldDB" id="A0A450VIQ3"/>
<name>A0A450VIQ3_9GAMM</name>
<proteinExistence type="predicted"/>
<dbReference type="InterPro" id="IPR019270">
    <property type="entry name" value="DUF2283"/>
</dbReference>
<evidence type="ECO:0008006" key="2">
    <source>
        <dbReference type="Google" id="ProtNLM"/>
    </source>
</evidence>
<evidence type="ECO:0000313" key="1">
    <source>
        <dbReference type="EMBL" id="VFK04702.1"/>
    </source>
</evidence>
<sequence>MKQTYLEVTFRRGHPLAAYLYLPRGKGDKSVRTEKAEPGMVIDFGPNGRAIGIEMTAPKRITASLLNRLLTELGAPPITGEDLAPLEAA</sequence>